<dbReference type="Gene3D" id="3.40.50.300">
    <property type="entry name" value="P-loop containing nucleotide triphosphate hydrolases"/>
    <property type="match status" value="1"/>
</dbReference>
<organism evidence="5 6">
    <name type="scientific">Mycoplasmopsis alligatoris A21JP2</name>
    <dbReference type="NCBI Taxonomy" id="747682"/>
    <lineage>
        <taxon>Bacteria</taxon>
        <taxon>Bacillati</taxon>
        <taxon>Mycoplasmatota</taxon>
        <taxon>Mycoplasmoidales</taxon>
        <taxon>Metamycoplasmataceae</taxon>
        <taxon>Mycoplasmopsis</taxon>
    </lineage>
</organism>
<comment type="similarity">
    <text evidence="1">Belongs to the AAA ATPase family.</text>
</comment>
<keyword evidence="3" id="KW-0067">ATP-binding</keyword>
<dbReference type="EMBL" id="ADNC01000027">
    <property type="protein sequence ID" value="EFF41173.1"/>
    <property type="molecule type" value="Genomic_DNA"/>
</dbReference>
<accession>D4XWI4</accession>
<dbReference type="OrthoDB" id="9806903at2"/>
<dbReference type="AlphaFoldDB" id="D4XWI4"/>
<dbReference type="eggNOG" id="COG0464">
    <property type="taxonomic scope" value="Bacteria"/>
</dbReference>
<dbReference type="InterPro" id="IPR027417">
    <property type="entry name" value="P-loop_NTPase"/>
</dbReference>
<dbReference type="InterPro" id="IPR050221">
    <property type="entry name" value="26S_Proteasome_ATPase"/>
</dbReference>
<protein>
    <submittedName>
        <fullName evidence="5">ATPase, AAA family</fullName>
    </submittedName>
</protein>
<evidence type="ECO:0000256" key="1">
    <source>
        <dbReference type="ARBA" id="ARBA00006914"/>
    </source>
</evidence>
<evidence type="ECO:0000256" key="2">
    <source>
        <dbReference type="ARBA" id="ARBA00022741"/>
    </source>
</evidence>
<evidence type="ECO:0000256" key="3">
    <source>
        <dbReference type="ARBA" id="ARBA00022840"/>
    </source>
</evidence>
<evidence type="ECO:0000313" key="6">
    <source>
        <dbReference type="Proteomes" id="UP000004757"/>
    </source>
</evidence>
<sequence length="354" mass="41043">MKKKNIIGLIRYHVENNDVAFKTEAEQIARYFYDTGDLELSEYILSLIHELSLWTTNEFNHELQFLKKITVKNDDILNFPTPILDDLKGIVNAIKNDLDINKFLFEGSPGTGKTEAAKRLSKLLAYDLFVVNFEKLIDSKLGQTSKNIADLFNEIKVLSSDKKIIVLFDEIDALALNKIDSKDIREMGRATSIFLKELDELEGYNKNIIIIGTTNLLMNFDKALIRRFDAVVNFDRYEKEDLIEIFELYLHKFIKKMNNLPKDSRLLKKILNLSIKMPNPGDLKNIVKTSVGFSDPKIQYNYIQRIYTNLISDIKNKDIQSLKIEGFTLREIEKLKNKSKSSVARILDRENLYE</sequence>
<dbReference type="InterPro" id="IPR003593">
    <property type="entry name" value="AAA+_ATPase"/>
</dbReference>
<dbReference type="GO" id="GO:0005524">
    <property type="term" value="F:ATP binding"/>
    <property type="evidence" value="ECO:0007669"/>
    <property type="project" value="UniProtKB-KW"/>
</dbReference>
<dbReference type="STRING" id="747682.MALL_0446"/>
<evidence type="ECO:0000313" key="5">
    <source>
        <dbReference type="EMBL" id="EFF41173.1"/>
    </source>
</evidence>
<keyword evidence="2" id="KW-0547">Nucleotide-binding</keyword>
<dbReference type="Pfam" id="PF00004">
    <property type="entry name" value="AAA"/>
    <property type="match status" value="1"/>
</dbReference>
<dbReference type="SUPFAM" id="SSF52540">
    <property type="entry name" value="P-loop containing nucleoside triphosphate hydrolases"/>
    <property type="match status" value="1"/>
</dbReference>
<dbReference type="InterPro" id="IPR003959">
    <property type="entry name" value="ATPase_AAA_core"/>
</dbReference>
<dbReference type="GO" id="GO:0016887">
    <property type="term" value="F:ATP hydrolysis activity"/>
    <property type="evidence" value="ECO:0007669"/>
    <property type="project" value="InterPro"/>
</dbReference>
<comment type="caution">
    <text evidence="5">The sequence shown here is derived from an EMBL/GenBank/DDBJ whole genome shotgun (WGS) entry which is preliminary data.</text>
</comment>
<proteinExistence type="inferred from homology"/>
<name>D4XWI4_9BACT</name>
<dbReference type="RefSeq" id="WP_005683788.1">
    <property type="nucleotide sequence ID" value="NZ_ADNC01000027.1"/>
</dbReference>
<evidence type="ECO:0000259" key="4">
    <source>
        <dbReference type="SMART" id="SM00382"/>
    </source>
</evidence>
<dbReference type="PANTHER" id="PTHR23073">
    <property type="entry name" value="26S PROTEASOME REGULATORY SUBUNIT"/>
    <property type="match status" value="1"/>
</dbReference>
<gene>
    <name evidence="5" type="ORF">MALL_0446</name>
</gene>
<dbReference type="Proteomes" id="UP000004757">
    <property type="component" value="Unassembled WGS sequence"/>
</dbReference>
<keyword evidence="6" id="KW-1185">Reference proteome</keyword>
<reference evidence="5 6" key="1">
    <citation type="submission" date="2010-03" db="EMBL/GenBank/DDBJ databases">
        <authorList>
            <person name="Glass J.I."/>
            <person name="Benders G.A."/>
            <person name="Durkin A.S."/>
            <person name="Farmerie W.G."/>
            <person name="Hlavinka K."/>
            <person name="Hostetler J."/>
            <person name="Jackson J."/>
            <person name="May M.A."/>
            <person name="Miller R.H."/>
            <person name="Paralanov V."/>
            <person name="Radune D."/>
            <person name="Szczypinski B."/>
            <person name="Brown D.R."/>
        </authorList>
    </citation>
    <scope>NUCLEOTIDE SEQUENCE [LARGE SCALE GENOMIC DNA]</scope>
    <source>
        <strain evidence="5 6">A21JP2</strain>
    </source>
</reference>
<dbReference type="SMART" id="SM00382">
    <property type="entry name" value="AAA"/>
    <property type="match status" value="1"/>
</dbReference>
<dbReference type="CDD" id="cd19481">
    <property type="entry name" value="RecA-like_protease"/>
    <property type="match status" value="1"/>
</dbReference>
<feature type="domain" description="AAA+ ATPase" evidence="4">
    <location>
        <begin position="99"/>
        <end position="238"/>
    </location>
</feature>